<reference evidence="2 3" key="2">
    <citation type="journal article" date="2013" name="PLoS ONE">
        <title>INDIGO - INtegrated Data Warehouse of MIcrobial GenOmes with Examples from the Red Sea Extremophiles.</title>
        <authorList>
            <person name="Alam I."/>
            <person name="Antunes A."/>
            <person name="Kamau A.A."/>
            <person name="Ba Alawi W."/>
            <person name="Kalkatawi M."/>
            <person name="Stingl U."/>
            <person name="Bajic V.B."/>
        </authorList>
    </citation>
    <scope>NUCLEOTIDE SEQUENCE [LARGE SCALE GENOMIC DNA]</scope>
    <source>
        <strain evidence="2 3">SARL4B</strain>
    </source>
</reference>
<dbReference type="Gene3D" id="3.60.15.10">
    <property type="entry name" value="Ribonuclease Z/Hydroxyacylglutathione hydrolase-like"/>
    <property type="match status" value="1"/>
</dbReference>
<dbReference type="eggNOG" id="arCOG00504">
    <property type="taxonomic scope" value="Archaea"/>
</dbReference>
<protein>
    <submittedName>
        <fullName evidence="2">Hydroxyacylglutathione hydrolase protein</fullName>
        <ecNumber evidence="2">3.1.2.6</ecNumber>
    </submittedName>
</protein>
<accession>U2F5X1</accession>
<sequence length="263" mass="29004">MARNQRPREGNVTKLGSTPRSAVTVTNTRDFFSVRSEYWTMVTELAEGVWWFDLRGVNAYLFEDSEGVTLVDAGAPWTRGALLDQLDDAGFRPRDVTRIALTHYDLDHVGALGRFEAERPVYAGEPDADILRGDRRLPWNNRKTAFQRATGLVVSEPAQSIETVGDGDRIGDLTVYETPGHTAGHLAFVSEARSVAFVGDLVRESDGRLEPSPWALSQDTDAVDSSIRRLAGLDLDVEVLAMGHGTPFRKRGATYLDDLAGRL</sequence>
<dbReference type="PATRIC" id="fig|1033806.13.peg.2081"/>
<dbReference type="GO" id="GO:0004416">
    <property type="term" value="F:hydroxyacylglutathione hydrolase activity"/>
    <property type="evidence" value="ECO:0007669"/>
    <property type="project" value="UniProtKB-EC"/>
</dbReference>
<dbReference type="Proteomes" id="UP000003861">
    <property type="component" value="Unassembled WGS sequence"/>
</dbReference>
<comment type="caution">
    <text evidence="2">The sequence shown here is derived from an EMBL/GenBank/DDBJ whole genome shotgun (WGS) entry which is preliminary data.</text>
</comment>
<dbReference type="SMART" id="SM00849">
    <property type="entry name" value="Lactamase_B"/>
    <property type="match status" value="1"/>
</dbReference>
<dbReference type="EC" id="3.1.2.6" evidence="2"/>
<dbReference type="PANTHER" id="PTHR42951:SF4">
    <property type="entry name" value="ACYL-COENZYME A THIOESTERASE MBLAC2"/>
    <property type="match status" value="1"/>
</dbReference>
<organism evidence="2 3">
    <name type="scientific">Halorhabdus tiamatea SARL4B</name>
    <dbReference type="NCBI Taxonomy" id="1033806"/>
    <lineage>
        <taxon>Archaea</taxon>
        <taxon>Methanobacteriati</taxon>
        <taxon>Methanobacteriota</taxon>
        <taxon>Stenosarchaea group</taxon>
        <taxon>Halobacteria</taxon>
        <taxon>Halobacteriales</taxon>
        <taxon>Haloarculaceae</taxon>
        <taxon>Halorhabdus</taxon>
    </lineage>
</organism>
<keyword evidence="2" id="KW-0378">Hydrolase</keyword>
<dbReference type="Pfam" id="PF00753">
    <property type="entry name" value="Lactamase_B"/>
    <property type="match status" value="1"/>
</dbReference>
<dbReference type="STRING" id="1033806.HTIA_0318"/>
<evidence type="ECO:0000313" key="2">
    <source>
        <dbReference type="EMBL" id="ERJ05645.1"/>
    </source>
</evidence>
<reference evidence="2 3" key="1">
    <citation type="journal article" date="2011" name="J. Bacteriol.">
        <title>Genome sequence of Halorhabdus tiamatea, the first archaeon isolated from a deep-sea anoxic brine lake.</title>
        <authorList>
            <person name="Antunes A."/>
            <person name="Alam I."/>
            <person name="Bajic V.B."/>
            <person name="Stingl U."/>
        </authorList>
    </citation>
    <scope>NUCLEOTIDE SEQUENCE [LARGE SCALE GENOMIC DNA]</scope>
    <source>
        <strain evidence="2 3">SARL4B</strain>
    </source>
</reference>
<name>U2F5X1_9EURY</name>
<proteinExistence type="predicted"/>
<dbReference type="InterPro" id="IPR050855">
    <property type="entry name" value="NDM-1-like"/>
</dbReference>
<gene>
    <name evidence="2" type="ORF">HLRTI_002373</name>
</gene>
<dbReference type="AlphaFoldDB" id="U2F5X1"/>
<evidence type="ECO:0000313" key="3">
    <source>
        <dbReference type="Proteomes" id="UP000003861"/>
    </source>
</evidence>
<feature type="domain" description="Metallo-beta-lactamase" evidence="1">
    <location>
        <begin position="56"/>
        <end position="244"/>
    </location>
</feature>
<dbReference type="PANTHER" id="PTHR42951">
    <property type="entry name" value="METALLO-BETA-LACTAMASE DOMAIN-CONTAINING"/>
    <property type="match status" value="1"/>
</dbReference>
<dbReference type="CDD" id="cd07721">
    <property type="entry name" value="yflN-like_MBL-fold"/>
    <property type="match status" value="1"/>
</dbReference>
<dbReference type="EMBL" id="AFNT02000028">
    <property type="protein sequence ID" value="ERJ05645.1"/>
    <property type="molecule type" value="Genomic_DNA"/>
</dbReference>
<evidence type="ECO:0000259" key="1">
    <source>
        <dbReference type="SMART" id="SM00849"/>
    </source>
</evidence>
<dbReference type="InterPro" id="IPR036866">
    <property type="entry name" value="RibonucZ/Hydroxyglut_hydro"/>
</dbReference>
<dbReference type="SUPFAM" id="SSF56281">
    <property type="entry name" value="Metallo-hydrolase/oxidoreductase"/>
    <property type="match status" value="1"/>
</dbReference>
<dbReference type="InterPro" id="IPR001279">
    <property type="entry name" value="Metallo-B-lactamas"/>
</dbReference>